<dbReference type="GO" id="GO:0016740">
    <property type="term" value="F:transferase activity"/>
    <property type="evidence" value="ECO:0007669"/>
    <property type="project" value="UniProtKB-KW"/>
</dbReference>
<keyword evidence="2" id="KW-1185">Reference proteome</keyword>
<dbReference type="EMBL" id="LGUF01000007">
    <property type="protein sequence ID" value="KON88960.1"/>
    <property type="molecule type" value="Genomic_DNA"/>
</dbReference>
<sequence>MDKTFLKYDFFKNINLDDPFFDSLKSDYKEFEAWFIKKQNNKAYYYENEHGIQAFLYLKIENEELNNIEPRHPEKERIKIGTLKINSRGTKLGERFIKKAIDYAVVNSIKELYVTVFPKHEILIKLLEKYGFTCDAVKHTENGTENVYFKSLDIIKGDPLLDYPLVNIKNNKTYLLGIKPEYHTLLFPDSILTNESFDLIQDVSHTNSIHKVYICFMPQARSLEPGDGIVIYRMSDNQGPAEYRSVATSICVLDEVKTKSDFLNFDEYYDYCKKHSVFTESELRSLFIKNNLFVLKMTYNLAMEKKLIRRTLADDCGLNRNDRWGLLSIGKSQFNKIVELGGINESFIID</sequence>
<proteinExistence type="predicted"/>
<comment type="caution">
    <text evidence="1">The sequence shown here is derived from an EMBL/GenBank/DDBJ whole genome shotgun (WGS) entry which is preliminary data.</text>
</comment>
<organism evidence="1 2">
    <name type="scientific">Sporosarcina globispora</name>
    <name type="common">Bacillus globisporus</name>
    <dbReference type="NCBI Taxonomy" id="1459"/>
    <lineage>
        <taxon>Bacteria</taxon>
        <taxon>Bacillati</taxon>
        <taxon>Bacillota</taxon>
        <taxon>Bacilli</taxon>
        <taxon>Bacillales</taxon>
        <taxon>Caryophanaceae</taxon>
        <taxon>Sporosarcina</taxon>
    </lineage>
</organism>
<protein>
    <submittedName>
        <fullName evidence="1">Acetyltransferase</fullName>
    </submittedName>
</protein>
<dbReference type="AlphaFoldDB" id="A0A0M0GGD7"/>
<dbReference type="Gene3D" id="3.40.630.30">
    <property type="match status" value="1"/>
</dbReference>
<dbReference type="STRING" id="1459.AF332_20665"/>
<dbReference type="RefSeq" id="WP_053436350.1">
    <property type="nucleotide sequence ID" value="NZ_LGUF01000007.1"/>
</dbReference>
<dbReference type="OrthoDB" id="9773249at2"/>
<evidence type="ECO:0000313" key="2">
    <source>
        <dbReference type="Proteomes" id="UP000037109"/>
    </source>
</evidence>
<gene>
    <name evidence="1" type="ORF">AF332_20665</name>
</gene>
<evidence type="ECO:0000313" key="1">
    <source>
        <dbReference type="EMBL" id="KON88960.1"/>
    </source>
</evidence>
<dbReference type="SUPFAM" id="SSF55729">
    <property type="entry name" value="Acyl-CoA N-acyltransferases (Nat)"/>
    <property type="match status" value="1"/>
</dbReference>
<reference evidence="2" key="1">
    <citation type="submission" date="2015-07" db="EMBL/GenBank/DDBJ databases">
        <title>Fjat-10036 dsm4.</title>
        <authorList>
            <person name="Liu B."/>
            <person name="Wang J."/>
            <person name="Zhu Y."/>
            <person name="Liu G."/>
            <person name="Chen Q."/>
            <person name="Chen Z."/>
            <person name="Lan J."/>
            <person name="Che J."/>
            <person name="Ge C."/>
            <person name="Shi H."/>
            <person name="Pan Z."/>
            <person name="Liu X."/>
        </authorList>
    </citation>
    <scope>NUCLEOTIDE SEQUENCE [LARGE SCALE GENOMIC DNA]</scope>
    <source>
        <strain evidence="2">DSM 4</strain>
    </source>
</reference>
<name>A0A0M0GGD7_SPOGL</name>
<accession>A0A0M0GGD7</accession>
<dbReference type="InterPro" id="IPR016181">
    <property type="entry name" value="Acyl_CoA_acyltransferase"/>
</dbReference>
<dbReference type="PATRIC" id="fig|1459.3.peg.4560"/>
<keyword evidence="1" id="KW-0808">Transferase</keyword>
<dbReference type="Proteomes" id="UP000037109">
    <property type="component" value="Unassembled WGS sequence"/>
</dbReference>